<dbReference type="PANTHER" id="PTHR18867">
    <property type="entry name" value="RAD50"/>
    <property type="match status" value="1"/>
</dbReference>
<evidence type="ECO:0000256" key="2">
    <source>
        <dbReference type="SAM" id="MobiDB-lite"/>
    </source>
</evidence>
<dbReference type="KEGG" id="npy:NPRO_12530"/>
<dbReference type="AlphaFoldDB" id="A0A809RAH3"/>
<dbReference type="Gene3D" id="1.10.287.1490">
    <property type="match status" value="1"/>
</dbReference>
<sequence length="1001" mass="109425">MLNCALAMWAVGAALSPLQTPTDIPTVERQGGLLTLSFPAPEGTIRVYLPEDLSAGDTISGTVIAEPKGATDPEREKNAAALAKYSITTPQTSSSDAGGYRKWQLPKFTQVTGLRFQMVSPEGKGVGELVARVQPARVASPSNMVPPDLGVLGRPFPVPGPFDGDLGNTKTTFGGLPVQPLAESPGQMICAPPTLLGKTRFGCSDGPHSTAGDVRLVTFNIQVTDPVIRVGQSTNAQIRIGGLDEMGSDPVKCVVINHNPSIVELEGGDLVPIQIEPSQVGSDGSFRKQLRITARSVGLYSLTLRGETRSQVPLGSSPPVPTAVEPDSDPPPVPFEVRLSGLPNPIRGNRPLRIVAESVRPDVQIEAALFSVRLEPNGSWETLGTDSNPEGGFSVEWDRSDYAGGTYSIRVDASGGDGQQASDQRVVTMEDPNGLPSGSMQFENRNFQRDFTQISASIVTVSDSTIRSKRNRATNLRNAAEERRRRARELEDAARAAWERAARKRSQAAALERLDRNIEDVLRNAAAQIDALVKRIEELKGALAGQGDPAAIDKAVADLQQAVDDCEKECEKRKRAVADAEKRIADLEQELENLANEVNDLFHGDGWTGNARFDKGAGIVRWGFVRDGSSGSEIANWGPKSQRVNDLRKKKNQLAKDLKKAKQDLEDAKDALADCEKECEAKKKALEDAKKAQEQKDEAAANEAKIDEAVAELDKALAELESYLDRNPDLPSDLKDKLDRLRGKFPIDSDEWEALKKEIDDFLKRKQQVEEALRKEAEAEDAKGNGDWGKANDLRGEADGLEDEARREENAASDLEAEKRRQEARAAEEAKKRDEERARAEAEQHRKCIEEFKKWIQDNIDRGILPEDALEKFENWLNEHAGKIPDLVGVIGKVLEGVSTGATGTGLANGLTALGATIFYWWAEAELKAACARLSKKIDERTKQLIALELLEQRPPKPCGVIQPKQNTSETWFYFRKGNKVLLFKITRSGGLECMGEISLR</sequence>
<gene>
    <name evidence="3" type="ORF">NPRO_12530</name>
</gene>
<dbReference type="PANTHER" id="PTHR18867:SF12">
    <property type="entry name" value="DNA REPAIR PROTEIN RAD50"/>
    <property type="match status" value="1"/>
</dbReference>
<feature type="region of interest" description="Disordered" evidence="2">
    <location>
        <begin position="310"/>
        <end position="329"/>
    </location>
</feature>
<feature type="coiled-coil region" evidence="1">
    <location>
        <begin position="466"/>
        <end position="604"/>
    </location>
</feature>
<dbReference type="GO" id="GO:0003691">
    <property type="term" value="F:double-stranded telomeric DNA binding"/>
    <property type="evidence" value="ECO:0007669"/>
    <property type="project" value="TreeGrafter"/>
</dbReference>
<dbReference type="GO" id="GO:0006302">
    <property type="term" value="P:double-strand break repair"/>
    <property type="evidence" value="ECO:0007669"/>
    <property type="project" value="TreeGrafter"/>
</dbReference>
<organism evidence="3 4">
    <name type="scientific">Candidatus Nitrosymbiomonas proteolyticus</name>
    <dbReference type="NCBI Taxonomy" id="2608984"/>
    <lineage>
        <taxon>Bacteria</taxon>
        <taxon>Bacillati</taxon>
        <taxon>Armatimonadota</taxon>
        <taxon>Armatimonadota incertae sedis</taxon>
        <taxon>Candidatus Nitrosymbiomonas</taxon>
    </lineage>
</organism>
<dbReference type="GO" id="GO:0043047">
    <property type="term" value="F:single-stranded telomeric DNA binding"/>
    <property type="evidence" value="ECO:0007669"/>
    <property type="project" value="TreeGrafter"/>
</dbReference>
<feature type="coiled-coil region" evidence="1">
    <location>
        <begin position="644"/>
        <end position="726"/>
    </location>
</feature>
<evidence type="ECO:0000313" key="3">
    <source>
        <dbReference type="EMBL" id="BBO23658.1"/>
    </source>
</evidence>
<dbReference type="GO" id="GO:0051880">
    <property type="term" value="F:G-quadruplex DNA binding"/>
    <property type="evidence" value="ECO:0007669"/>
    <property type="project" value="TreeGrafter"/>
</dbReference>
<dbReference type="Proteomes" id="UP000662873">
    <property type="component" value="Chromosome"/>
</dbReference>
<reference evidence="3" key="1">
    <citation type="journal article" name="DNA Res.">
        <title>The physiological potential of anammox bacteria as revealed by their core genome structure.</title>
        <authorList>
            <person name="Okubo T."/>
            <person name="Toyoda A."/>
            <person name="Fukuhara K."/>
            <person name="Uchiyama I."/>
            <person name="Harigaya Y."/>
            <person name="Kuroiwa M."/>
            <person name="Suzuki T."/>
            <person name="Murakami Y."/>
            <person name="Suwa Y."/>
            <person name="Takami H."/>
        </authorList>
    </citation>
    <scope>NUCLEOTIDE SEQUENCE</scope>
    <source>
        <strain evidence="3">317325-2</strain>
    </source>
</reference>
<accession>A0A809RAH3</accession>
<dbReference type="GO" id="GO:0000722">
    <property type="term" value="P:telomere maintenance via recombination"/>
    <property type="evidence" value="ECO:0007669"/>
    <property type="project" value="TreeGrafter"/>
</dbReference>
<evidence type="ECO:0000313" key="4">
    <source>
        <dbReference type="Proteomes" id="UP000662873"/>
    </source>
</evidence>
<keyword evidence="1" id="KW-0175">Coiled coil</keyword>
<protein>
    <submittedName>
        <fullName evidence="3">Uncharacterized protein</fullName>
    </submittedName>
</protein>
<evidence type="ECO:0000256" key="1">
    <source>
        <dbReference type="SAM" id="Coils"/>
    </source>
</evidence>
<name>A0A809RAH3_9BACT</name>
<feature type="region of interest" description="Disordered" evidence="2">
    <location>
        <begin position="772"/>
        <end position="838"/>
    </location>
</feature>
<dbReference type="GO" id="GO:0007004">
    <property type="term" value="P:telomere maintenance via telomerase"/>
    <property type="evidence" value="ECO:0007669"/>
    <property type="project" value="TreeGrafter"/>
</dbReference>
<proteinExistence type="predicted"/>
<dbReference type="EMBL" id="AP021858">
    <property type="protein sequence ID" value="BBO23658.1"/>
    <property type="molecule type" value="Genomic_DNA"/>
</dbReference>